<feature type="compositionally biased region" description="Basic and acidic residues" evidence="1">
    <location>
        <begin position="570"/>
        <end position="582"/>
    </location>
</feature>
<keyword evidence="3" id="KW-1185">Reference proteome</keyword>
<proteinExistence type="predicted"/>
<dbReference type="GeneID" id="92036404"/>
<name>A0ABR1L2Z5_9PEZI</name>
<feature type="region of interest" description="Disordered" evidence="1">
    <location>
        <begin position="453"/>
        <end position="582"/>
    </location>
</feature>
<feature type="compositionally biased region" description="Basic and acidic residues" evidence="1">
    <location>
        <begin position="512"/>
        <end position="521"/>
    </location>
</feature>
<feature type="region of interest" description="Disordered" evidence="1">
    <location>
        <begin position="300"/>
        <end position="394"/>
    </location>
</feature>
<feature type="compositionally biased region" description="Polar residues" evidence="1">
    <location>
        <begin position="551"/>
        <end position="566"/>
    </location>
</feature>
<feature type="compositionally biased region" description="Low complexity" evidence="1">
    <location>
        <begin position="534"/>
        <end position="544"/>
    </location>
</feature>
<evidence type="ECO:0000256" key="1">
    <source>
        <dbReference type="SAM" id="MobiDB-lite"/>
    </source>
</evidence>
<feature type="compositionally biased region" description="Polar residues" evidence="1">
    <location>
        <begin position="486"/>
        <end position="499"/>
    </location>
</feature>
<protein>
    <submittedName>
        <fullName evidence="2">Uncharacterized protein</fullName>
    </submittedName>
</protein>
<gene>
    <name evidence="2" type="ORF">J3D65DRAFT_672538</name>
</gene>
<evidence type="ECO:0000313" key="2">
    <source>
        <dbReference type="EMBL" id="KAK7529601.1"/>
    </source>
</evidence>
<dbReference type="Proteomes" id="UP001360953">
    <property type="component" value="Unassembled WGS sequence"/>
</dbReference>
<dbReference type="RefSeq" id="XP_066650051.1">
    <property type="nucleotide sequence ID" value="XM_066803498.1"/>
</dbReference>
<accession>A0ABR1L2Z5</accession>
<feature type="region of interest" description="Disordered" evidence="1">
    <location>
        <begin position="594"/>
        <end position="659"/>
    </location>
</feature>
<comment type="caution">
    <text evidence="2">The sequence shown here is derived from an EMBL/GenBank/DDBJ whole genome shotgun (WGS) entry which is preliminary data.</text>
</comment>
<sequence>MGARHQAGQHDEPADRRLFCPMNVTNCRPACGAHHSSLLIGFIVVESRKEGRRVAFHPERLCLWAPFANEDGSVKYRYRPMGSPFLILDQDGEVCLGLLDGTIILGGDFFYERCCNLNASDEDPNAICSWVIDKQTVSEYPITPYKGVTVPKSVILYASTPARQYLTEQNANLNGLVLALRIHAAPEMLYHYFRRLREEQGVLKLSDSKDAGASCALQASAVQGQELFLAQQLRSAEWSSWEDVTARGEGKMAQLDAVISYMHAPFKDKLAPMRMAYHDGRPVYSLMMAQDFYKNARISDKRRRDVSLSPEPSNKDDHTGQQAKRICTSPTQLLSTAKVRKRTRLSLTMPKNPYVSTSDPAHPRGKPPGPNPSNAAEAKTTPMKPPAPVKPKPFNAYVPKHVKAKTTMPGPVKPEVSNAYIPKHVEAKTTMPGPVKPEVSNAYIPKHVEAKTTMPGPVKPEASNMEQRQFPTTHPGGNPLGLDLSTVETTKTAVNTPTKPNDVAKPTAAEQQEDRAPELERPALWSSRRRLFKTSKTPSASASSMVGDVAQPSSGPRKTRSQNRSGGDSHPQDKTDAFEEGRTALGALHQKLTDTLPDGSAMKQRPPIPPRTSSRFAVSGLKSGATNVPRSSRSMLTNEGATNVPRFSQSMLTNEDNKE</sequence>
<evidence type="ECO:0000313" key="3">
    <source>
        <dbReference type="Proteomes" id="UP001360953"/>
    </source>
</evidence>
<reference evidence="2 3" key="1">
    <citation type="submission" date="2024-04" db="EMBL/GenBank/DDBJ databases">
        <title>Phyllosticta paracitricarpa is synonymous to the EU quarantine fungus P. citricarpa based on phylogenomic analyses.</title>
        <authorList>
            <consortium name="Lawrence Berkeley National Laboratory"/>
            <person name="Van ingen-buijs V.A."/>
            <person name="Van westerhoven A.C."/>
            <person name="Haridas S."/>
            <person name="Skiadas P."/>
            <person name="Martin F."/>
            <person name="Groenewald J.Z."/>
            <person name="Crous P.W."/>
            <person name="Seidl M.F."/>
        </authorList>
    </citation>
    <scope>NUCLEOTIDE SEQUENCE [LARGE SCALE GENOMIC DNA]</scope>
    <source>
        <strain evidence="2 3">CPC 17464</strain>
    </source>
</reference>
<organism evidence="2 3">
    <name type="scientific">Phyllosticta citribraziliensis</name>
    <dbReference type="NCBI Taxonomy" id="989973"/>
    <lineage>
        <taxon>Eukaryota</taxon>
        <taxon>Fungi</taxon>
        <taxon>Dikarya</taxon>
        <taxon>Ascomycota</taxon>
        <taxon>Pezizomycotina</taxon>
        <taxon>Dothideomycetes</taxon>
        <taxon>Dothideomycetes incertae sedis</taxon>
        <taxon>Botryosphaeriales</taxon>
        <taxon>Phyllostictaceae</taxon>
        <taxon>Phyllosticta</taxon>
    </lineage>
</organism>
<dbReference type="EMBL" id="JBBPEH010000016">
    <property type="protein sequence ID" value="KAK7529601.1"/>
    <property type="molecule type" value="Genomic_DNA"/>
</dbReference>
<feature type="compositionally biased region" description="Polar residues" evidence="1">
    <location>
        <begin position="624"/>
        <end position="659"/>
    </location>
</feature>